<keyword evidence="3" id="KW-1185">Reference proteome</keyword>
<dbReference type="RefSeq" id="WP_264485671.1">
    <property type="nucleotide sequence ID" value="NZ_JAPDDT010000001.1"/>
</dbReference>
<comment type="caution">
    <text evidence="2">The sequence shown here is derived from an EMBL/GenBank/DDBJ whole genome shotgun (WGS) entry which is preliminary data.</text>
</comment>
<gene>
    <name evidence="2" type="ORF">OKA05_03290</name>
</gene>
<dbReference type="EMBL" id="JAPDDT010000001">
    <property type="protein sequence ID" value="MCW1921562.1"/>
    <property type="molecule type" value="Genomic_DNA"/>
</dbReference>
<protein>
    <submittedName>
        <fullName evidence="2">HigA family addiction module antitoxin</fullName>
    </submittedName>
</protein>
<organism evidence="2 3">
    <name type="scientific">Luteolibacter arcticus</name>
    <dbReference type="NCBI Taxonomy" id="1581411"/>
    <lineage>
        <taxon>Bacteria</taxon>
        <taxon>Pseudomonadati</taxon>
        <taxon>Verrucomicrobiota</taxon>
        <taxon>Verrucomicrobiia</taxon>
        <taxon>Verrucomicrobiales</taxon>
        <taxon>Verrucomicrobiaceae</taxon>
        <taxon>Luteolibacter</taxon>
    </lineage>
</organism>
<name>A0ABT3GD68_9BACT</name>
<evidence type="ECO:0000259" key="1">
    <source>
        <dbReference type="PROSITE" id="PS50943"/>
    </source>
</evidence>
<dbReference type="PROSITE" id="PS50943">
    <property type="entry name" value="HTH_CROC1"/>
    <property type="match status" value="1"/>
</dbReference>
<dbReference type="CDD" id="cd00093">
    <property type="entry name" value="HTH_XRE"/>
    <property type="match status" value="1"/>
</dbReference>
<dbReference type="InterPro" id="IPR013430">
    <property type="entry name" value="Toxin_antidote_HigA"/>
</dbReference>
<dbReference type="InterPro" id="IPR010982">
    <property type="entry name" value="Lambda_DNA-bd_dom_sf"/>
</dbReference>
<dbReference type="Gene3D" id="1.10.260.40">
    <property type="entry name" value="lambda repressor-like DNA-binding domains"/>
    <property type="match status" value="1"/>
</dbReference>
<dbReference type="SUPFAM" id="SSF47413">
    <property type="entry name" value="lambda repressor-like DNA-binding domains"/>
    <property type="match status" value="1"/>
</dbReference>
<proteinExistence type="predicted"/>
<sequence length="109" mass="11947">MKTKVTAIARDPLKVPKPLSNAAAAVIRDTLEHHGVSQAEAAKAMKISTAQLSDVIRQRKGVSAAMALRFQFCFGVPADLIIRLQAQHDFQKAYHTKGPEIRQEVKALT</sequence>
<dbReference type="InterPro" id="IPR001387">
    <property type="entry name" value="Cro/C1-type_HTH"/>
</dbReference>
<reference evidence="2 3" key="1">
    <citation type="submission" date="2022-10" db="EMBL/GenBank/DDBJ databases">
        <title>Luteolibacter arcticus strain CCTCC AB 2014275, whole genome shotgun sequencing project.</title>
        <authorList>
            <person name="Zhao G."/>
            <person name="Shen L."/>
        </authorList>
    </citation>
    <scope>NUCLEOTIDE SEQUENCE [LARGE SCALE GENOMIC DNA]</scope>
    <source>
        <strain evidence="2 3">CCTCC AB 2014275</strain>
    </source>
</reference>
<accession>A0ABT3GD68</accession>
<evidence type="ECO:0000313" key="2">
    <source>
        <dbReference type="EMBL" id="MCW1921562.1"/>
    </source>
</evidence>
<evidence type="ECO:0000313" key="3">
    <source>
        <dbReference type="Proteomes" id="UP001320876"/>
    </source>
</evidence>
<dbReference type="Proteomes" id="UP001320876">
    <property type="component" value="Unassembled WGS sequence"/>
</dbReference>
<dbReference type="NCBIfam" id="TIGR02607">
    <property type="entry name" value="antidote_HigA"/>
    <property type="match status" value="1"/>
</dbReference>
<dbReference type="SMART" id="SM00530">
    <property type="entry name" value="HTH_XRE"/>
    <property type="match status" value="1"/>
</dbReference>
<feature type="domain" description="HTH cro/C1-type" evidence="1">
    <location>
        <begin position="27"/>
        <end position="81"/>
    </location>
</feature>